<organism evidence="1 2">
    <name type="scientific">Anas platyrhynchos</name>
    <name type="common">Mallard</name>
    <name type="synonym">Anas boschas</name>
    <dbReference type="NCBI Taxonomy" id="8839"/>
    <lineage>
        <taxon>Eukaryota</taxon>
        <taxon>Metazoa</taxon>
        <taxon>Chordata</taxon>
        <taxon>Craniata</taxon>
        <taxon>Vertebrata</taxon>
        <taxon>Euteleostomi</taxon>
        <taxon>Archelosauria</taxon>
        <taxon>Archosauria</taxon>
        <taxon>Dinosauria</taxon>
        <taxon>Saurischia</taxon>
        <taxon>Theropoda</taxon>
        <taxon>Coelurosauria</taxon>
        <taxon>Aves</taxon>
        <taxon>Neognathae</taxon>
        <taxon>Galloanserae</taxon>
        <taxon>Anseriformes</taxon>
        <taxon>Anatidae</taxon>
        <taxon>Anatinae</taxon>
        <taxon>Anas</taxon>
    </lineage>
</organism>
<dbReference type="HOGENOM" id="CLU_3146826_0_0_1"/>
<dbReference type="AlphaFoldDB" id="R0L9J1"/>
<reference evidence="2" key="1">
    <citation type="journal article" date="2013" name="Nat. Genet.">
        <title>The duck genome and transcriptome provide insight into an avian influenza virus reservoir species.</title>
        <authorList>
            <person name="Huang Y."/>
            <person name="Li Y."/>
            <person name="Burt D.W."/>
            <person name="Chen H."/>
            <person name="Zhang Y."/>
            <person name="Qian W."/>
            <person name="Kim H."/>
            <person name="Gan S."/>
            <person name="Zhao Y."/>
            <person name="Li J."/>
            <person name="Yi K."/>
            <person name="Feng H."/>
            <person name="Zhu P."/>
            <person name="Li B."/>
            <person name="Liu Q."/>
            <person name="Fairley S."/>
            <person name="Magor K.E."/>
            <person name="Du Z."/>
            <person name="Hu X."/>
            <person name="Goodman L."/>
            <person name="Tafer H."/>
            <person name="Vignal A."/>
            <person name="Lee T."/>
            <person name="Kim K.W."/>
            <person name="Sheng Z."/>
            <person name="An Y."/>
            <person name="Searle S."/>
            <person name="Herrero J."/>
            <person name="Groenen M.A."/>
            <person name="Crooijmans R.P."/>
            <person name="Faraut T."/>
            <person name="Cai Q."/>
            <person name="Webster R.G."/>
            <person name="Aldridge J.R."/>
            <person name="Warren W.C."/>
            <person name="Bartschat S."/>
            <person name="Kehr S."/>
            <person name="Marz M."/>
            <person name="Stadler P.F."/>
            <person name="Smith J."/>
            <person name="Kraus R.H."/>
            <person name="Zhao Y."/>
            <person name="Ren L."/>
            <person name="Fei J."/>
            <person name="Morisson M."/>
            <person name="Kaiser P."/>
            <person name="Griffin D.K."/>
            <person name="Rao M."/>
            <person name="Pitel F."/>
            <person name="Wang J."/>
            <person name="Li N."/>
        </authorList>
    </citation>
    <scope>NUCLEOTIDE SEQUENCE [LARGE SCALE GENOMIC DNA]</scope>
</reference>
<evidence type="ECO:0000313" key="1">
    <source>
        <dbReference type="EMBL" id="EOA96907.1"/>
    </source>
</evidence>
<proteinExistence type="predicted"/>
<keyword evidence="2" id="KW-1185">Reference proteome</keyword>
<sequence length="49" mass="4870">HGAGCSRPLYPQAAFLYRAITKHTSHGAGLQAGRTGAALSGQGALAACC</sequence>
<accession>R0L9J1</accession>
<protein>
    <submittedName>
        <fullName evidence="1">Uncharacterized protein</fullName>
    </submittedName>
</protein>
<feature type="non-terminal residue" evidence="1">
    <location>
        <position position="49"/>
    </location>
</feature>
<evidence type="ECO:0000313" key="2">
    <source>
        <dbReference type="Proteomes" id="UP000296049"/>
    </source>
</evidence>
<dbReference type="EMBL" id="KB743832">
    <property type="protein sequence ID" value="EOA96907.1"/>
    <property type="molecule type" value="Genomic_DNA"/>
</dbReference>
<gene>
    <name evidence="1" type="ORF">Anapl_14197</name>
</gene>
<dbReference type="Proteomes" id="UP000296049">
    <property type="component" value="Unassembled WGS sequence"/>
</dbReference>
<feature type="non-terminal residue" evidence="1">
    <location>
        <position position="1"/>
    </location>
</feature>
<name>R0L9J1_ANAPL</name>